<dbReference type="AlphaFoldDB" id="A0A7S3PHB1"/>
<feature type="region of interest" description="Disordered" evidence="1">
    <location>
        <begin position="1"/>
        <end position="20"/>
    </location>
</feature>
<feature type="transmembrane region" description="Helical" evidence="2">
    <location>
        <begin position="45"/>
        <end position="67"/>
    </location>
</feature>
<evidence type="ECO:0000313" key="3">
    <source>
        <dbReference type="EMBL" id="CAE0437952.1"/>
    </source>
</evidence>
<evidence type="ECO:0000256" key="2">
    <source>
        <dbReference type="SAM" id="Phobius"/>
    </source>
</evidence>
<accession>A0A7S3PHB1</accession>
<keyword evidence="2" id="KW-1133">Transmembrane helix</keyword>
<evidence type="ECO:0000256" key="1">
    <source>
        <dbReference type="SAM" id="MobiDB-lite"/>
    </source>
</evidence>
<dbReference type="EMBL" id="HBIN01010948">
    <property type="protein sequence ID" value="CAE0437952.1"/>
    <property type="molecule type" value="Transcribed_RNA"/>
</dbReference>
<gene>
    <name evidence="3" type="ORF">ASTO00021_LOCUS8204</name>
</gene>
<protein>
    <submittedName>
        <fullName evidence="3">Uncharacterized protein</fullName>
    </submittedName>
</protein>
<proteinExistence type="predicted"/>
<name>A0A7S3PHB1_9STRA</name>
<organism evidence="3">
    <name type="scientific">Aplanochytrium stocchinoi</name>
    <dbReference type="NCBI Taxonomy" id="215587"/>
    <lineage>
        <taxon>Eukaryota</taxon>
        <taxon>Sar</taxon>
        <taxon>Stramenopiles</taxon>
        <taxon>Bigyra</taxon>
        <taxon>Labyrinthulomycetes</taxon>
        <taxon>Thraustochytrida</taxon>
        <taxon>Thraustochytriidae</taxon>
        <taxon>Aplanochytrium</taxon>
    </lineage>
</organism>
<keyword evidence="2" id="KW-0812">Transmembrane</keyword>
<reference evidence="3" key="1">
    <citation type="submission" date="2021-01" db="EMBL/GenBank/DDBJ databases">
        <authorList>
            <person name="Corre E."/>
            <person name="Pelletier E."/>
            <person name="Niang G."/>
            <person name="Scheremetjew M."/>
            <person name="Finn R."/>
            <person name="Kale V."/>
            <person name="Holt S."/>
            <person name="Cochrane G."/>
            <person name="Meng A."/>
            <person name="Brown T."/>
            <person name="Cohen L."/>
        </authorList>
    </citation>
    <scope>NUCLEOTIDE SEQUENCE</scope>
    <source>
        <strain evidence="3">GSBS06</strain>
    </source>
</reference>
<feature type="compositionally biased region" description="Polar residues" evidence="1">
    <location>
        <begin position="1"/>
        <end position="12"/>
    </location>
</feature>
<sequence length="579" mass="65879">MSQNEASGIHQRSSYKKNGTYKPMLKSSAILGTGIRGRLQKKFGFFNLLCYYLMLCLFAFTVLLNWIHSPDTEEDTGRIIVDQTQVRFPTGTKAPNTNRFGSIPKDILEKRYDINPLGEDCRKTRKNEFLTIVVLSPAANVAERRIMSLYIDSISGLPADISIVFAVYEDNEFHEKDNYDIFLNVEATQCGRQRKIKCLWQAWEHVQKKKCSEFILFVTDRVFINVESLISYLLSISSEYESLILPPPTEDSEPMFLISGAFAASIYKNSIWFEHDFHWSEIFPAWELTYGCGSKSTKCEAIREPRFCTGGSQVDDMRFCDPLIPEGYFLRGNTFPDEFLILGQILEISLRKSFLSNVMFPEDSRISQIETLVTIGITQSKNLGKFKRSGLFCLIRLLRSVFPRVKINFASSATNSDLSFQTSLSKDFHQITYFKESDSADEVQDAIIKRSTTPFVLLIEDNTVFLTPIGLTKMLDRMLKTDSIGMIKGDVLNLGQDFQITQSQAQNKPLFFSAMQEGTCVQKESASTSTNFILVRKQVFNTPELKGKSMFLRPKPLFQRLKDNGKTVESCSNAIAVVR</sequence>
<keyword evidence="2" id="KW-0472">Membrane</keyword>